<evidence type="ECO:0000313" key="8">
    <source>
        <dbReference type="EMBL" id="TCL37405.1"/>
    </source>
</evidence>
<dbReference type="EMBL" id="SLUI01000006">
    <property type="protein sequence ID" value="TCL37405.1"/>
    <property type="molecule type" value="Genomic_DNA"/>
</dbReference>
<dbReference type="OrthoDB" id="9777774at2"/>
<reference evidence="8 9" key="1">
    <citation type="submission" date="2019-03" db="EMBL/GenBank/DDBJ databases">
        <title>Genomic Encyclopedia of Type Strains, Phase IV (KMG-IV): sequencing the most valuable type-strain genomes for metagenomic binning, comparative biology and taxonomic classification.</title>
        <authorList>
            <person name="Goeker M."/>
        </authorList>
    </citation>
    <scope>NUCLEOTIDE SEQUENCE [LARGE SCALE GENOMIC DNA]</scope>
    <source>
        <strain evidence="8 9">DSM 15969</strain>
    </source>
</reference>
<feature type="transmembrane region" description="Helical" evidence="7">
    <location>
        <begin position="234"/>
        <end position="250"/>
    </location>
</feature>
<evidence type="ECO:0000256" key="4">
    <source>
        <dbReference type="ARBA" id="ARBA00022692"/>
    </source>
</evidence>
<evidence type="ECO:0000256" key="6">
    <source>
        <dbReference type="ARBA" id="ARBA00023136"/>
    </source>
</evidence>
<keyword evidence="9" id="KW-1185">Reference proteome</keyword>
<comment type="similarity">
    <text evidence="2">Belongs to the UPF0718 family.</text>
</comment>
<feature type="transmembrane region" description="Helical" evidence="7">
    <location>
        <begin position="132"/>
        <end position="154"/>
    </location>
</feature>
<organism evidence="8 9">
    <name type="scientific">Anaerospora hongkongensis</name>
    <dbReference type="NCBI Taxonomy" id="244830"/>
    <lineage>
        <taxon>Bacteria</taxon>
        <taxon>Bacillati</taxon>
        <taxon>Bacillota</taxon>
        <taxon>Negativicutes</taxon>
        <taxon>Selenomonadales</taxon>
        <taxon>Sporomusaceae</taxon>
        <taxon>Anaerospora</taxon>
    </lineage>
</organism>
<sequence>MDKLPANLAALSVYIDWGTINNFKIILLSIVLEALPFVLFSVVVSGIINNFVSEETIRKIIPRKKLLSIIPAALLGIIFPVCDCGMVPIIRRLVMKGVPLHTAIAFMLAAPIINPVVTAATSFAFKLNGTMVIFRLGTTFLIACLAGWLTSIFFKGNELRADSGHHHACNCCGPHAEKHRSSRMSLSGKLVQTIHDVSSEFFEMGKYLLLGSMLGALSQVMLPRSILLSVGQDTFLSIGVMMLFAFVISVCSAADAFIAASFATSFSPGSLVAFMVFGPMIDLKNTLMLLHSFRTRFVIVLSLIVTIVCGAAAYLINLW</sequence>
<feature type="transmembrane region" description="Helical" evidence="7">
    <location>
        <begin position="297"/>
        <end position="316"/>
    </location>
</feature>
<comment type="caution">
    <text evidence="8">The sequence shown here is derived from an EMBL/GenBank/DDBJ whole genome shotgun (WGS) entry which is preliminary data.</text>
</comment>
<keyword evidence="6 7" id="KW-0472">Membrane</keyword>
<dbReference type="RefSeq" id="WP_132079935.1">
    <property type="nucleotide sequence ID" value="NZ_SLUI01000006.1"/>
</dbReference>
<comment type="subcellular location">
    <subcellularLocation>
        <location evidence="1">Cell membrane</location>
        <topology evidence="1">Multi-pass membrane protein</topology>
    </subcellularLocation>
</comment>
<evidence type="ECO:0000256" key="2">
    <source>
        <dbReference type="ARBA" id="ARBA00006386"/>
    </source>
</evidence>
<dbReference type="PANTHER" id="PTHR34184">
    <property type="entry name" value="UPF0718 PROTEIN YCGR"/>
    <property type="match status" value="1"/>
</dbReference>
<accession>A0A4R1Q1N8</accession>
<keyword evidence="3" id="KW-1003">Cell membrane</keyword>
<gene>
    <name evidence="8" type="ORF">EV210_106274</name>
</gene>
<evidence type="ECO:0000256" key="1">
    <source>
        <dbReference type="ARBA" id="ARBA00004651"/>
    </source>
</evidence>
<evidence type="ECO:0000313" key="9">
    <source>
        <dbReference type="Proteomes" id="UP000295063"/>
    </source>
</evidence>
<keyword evidence="4 7" id="KW-0812">Transmembrane</keyword>
<keyword evidence="5 7" id="KW-1133">Transmembrane helix</keyword>
<evidence type="ECO:0000256" key="3">
    <source>
        <dbReference type="ARBA" id="ARBA00022475"/>
    </source>
</evidence>
<feature type="transmembrane region" description="Helical" evidence="7">
    <location>
        <begin position="69"/>
        <end position="90"/>
    </location>
</feature>
<feature type="transmembrane region" description="Helical" evidence="7">
    <location>
        <begin position="25"/>
        <end position="48"/>
    </location>
</feature>
<dbReference type="Proteomes" id="UP000295063">
    <property type="component" value="Unassembled WGS sequence"/>
</dbReference>
<feature type="transmembrane region" description="Helical" evidence="7">
    <location>
        <begin position="102"/>
        <end position="125"/>
    </location>
</feature>
<dbReference type="PANTHER" id="PTHR34184:SF4">
    <property type="entry name" value="UPF0718 PROTEIN YCGR"/>
    <property type="match status" value="1"/>
</dbReference>
<evidence type="ECO:0000256" key="5">
    <source>
        <dbReference type="ARBA" id="ARBA00022989"/>
    </source>
</evidence>
<protein>
    <recommendedName>
        <fullName evidence="10">Permease</fullName>
    </recommendedName>
</protein>
<dbReference type="GO" id="GO:0005886">
    <property type="term" value="C:plasma membrane"/>
    <property type="evidence" value="ECO:0007669"/>
    <property type="project" value="UniProtKB-SubCell"/>
</dbReference>
<dbReference type="Pfam" id="PF03773">
    <property type="entry name" value="ArsP_1"/>
    <property type="match status" value="1"/>
</dbReference>
<evidence type="ECO:0000256" key="7">
    <source>
        <dbReference type="SAM" id="Phobius"/>
    </source>
</evidence>
<evidence type="ECO:0008006" key="10">
    <source>
        <dbReference type="Google" id="ProtNLM"/>
    </source>
</evidence>
<name>A0A4R1Q1N8_9FIRM</name>
<proteinExistence type="inferred from homology"/>
<feature type="transmembrane region" description="Helical" evidence="7">
    <location>
        <begin position="256"/>
        <end position="277"/>
    </location>
</feature>
<dbReference type="InterPro" id="IPR052923">
    <property type="entry name" value="UPF0718"/>
</dbReference>
<dbReference type="AlphaFoldDB" id="A0A4R1Q1N8"/>
<dbReference type="InterPro" id="IPR005524">
    <property type="entry name" value="DUF318"/>
</dbReference>